<accession>A0A060JDV0</accession>
<dbReference type="AlphaFoldDB" id="A0A060JDV0"/>
<dbReference type="EMBL" id="CP007490">
    <property type="protein sequence ID" value="AIC46945.1"/>
    <property type="molecule type" value="Genomic_DNA"/>
</dbReference>
<keyword evidence="2" id="KW-1185">Reference proteome</keyword>
<organism evidence="1 2">
    <name type="scientific">Rhodoluna lacicola</name>
    <dbReference type="NCBI Taxonomy" id="529884"/>
    <lineage>
        <taxon>Bacteria</taxon>
        <taxon>Bacillati</taxon>
        <taxon>Actinomycetota</taxon>
        <taxon>Actinomycetes</taxon>
        <taxon>Micrococcales</taxon>
        <taxon>Microbacteriaceae</taxon>
        <taxon>Luna cluster</taxon>
        <taxon>Luna-1 subcluster</taxon>
        <taxon>Rhodoluna</taxon>
    </lineage>
</organism>
<gene>
    <name evidence="1" type="ORF">Rhola_00001150</name>
</gene>
<protein>
    <submittedName>
        <fullName evidence="1">Uncharacterized protein</fullName>
    </submittedName>
</protein>
<reference evidence="1 2" key="1">
    <citation type="journal article" date="2014" name="Int. J. Syst. Evol. Microbiol.">
        <title>Rhodoluna lacicola gen. nov., sp. nov., a planktonic freshwater bacterium with stream-lined genome.</title>
        <authorList>
            <person name="Hahn M."/>
            <person name="Schmidt J."/>
            <person name="Taipale S.J."/>
            <person name="Doolittle W.F."/>
            <person name="Koll U."/>
        </authorList>
    </citation>
    <scope>NUCLEOTIDE SEQUENCE [LARGE SCALE GENOMIC DNA]</scope>
    <source>
        <strain evidence="1 2">MWH-Ta8</strain>
    </source>
</reference>
<dbReference type="KEGG" id="rla:Rhola_00001150"/>
<dbReference type="Proteomes" id="UP000067708">
    <property type="component" value="Chromosome"/>
</dbReference>
<sequence length="162" mass="18576">MSTFNPDQIRSQTQIALPSDDQYLYRLGVALFGFSSVTNFMIEVTCYLDPTVSRTNLQERMSGEVLDAFRHSVKIGIKSWPQLKTVGVQTADDYEKVNTERSDFVHAYPITSATGQQILHRRQDNKGKYFEASDGFLDNFIRQLDRVCVGLYEIREIARPIQ</sequence>
<dbReference type="STRING" id="529884.Rhola_00001150"/>
<evidence type="ECO:0000313" key="2">
    <source>
        <dbReference type="Proteomes" id="UP000067708"/>
    </source>
</evidence>
<dbReference type="RefSeq" id="WP_038501642.1">
    <property type="nucleotide sequence ID" value="NZ_CP007490.1"/>
</dbReference>
<dbReference type="OrthoDB" id="6893391at2"/>
<dbReference type="HOGENOM" id="CLU_1660026_0_0_11"/>
<evidence type="ECO:0000313" key="1">
    <source>
        <dbReference type="EMBL" id="AIC46945.1"/>
    </source>
</evidence>
<proteinExistence type="predicted"/>
<name>A0A060JDV0_9MICO</name>